<accession>A0A4R3JBM8</accession>
<reference evidence="1 2" key="1">
    <citation type="submission" date="2019-03" db="EMBL/GenBank/DDBJ databases">
        <title>Genomic Encyclopedia of Type Strains, Phase IV (KMG-IV): sequencing the most valuable type-strain genomes for metagenomic binning, comparative biology and taxonomic classification.</title>
        <authorList>
            <person name="Goeker M."/>
        </authorList>
    </citation>
    <scope>NUCLEOTIDE SEQUENCE [LARGE SCALE GENOMIC DNA]</scope>
    <source>
        <strain evidence="1 2">DSM 101688</strain>
    </source>
</reference>
<dbReference type="Proteomes" id="UP000295304">
    <property type="component" value="Unassembled WGS sequence"/>
</dbReference>
<gene>
    <name evidence="1" type="ORF">EDD55_1058</name>
</gene>
<organism evidence="1 2">
    <name type="scientific">Varunaivibrio sulfuroxidans</name>
    <dbReference type="NCBI Taxonomy" id="1773489"/>
    <lineage>
        <taxon>Bacteria</taxon>
        <taxon>Pseudomonadati</taxon>
        <taxon>Pseudomonadota</taxon>
        <taxon>Alphaproteobacteria</taxon>
        <taxon>Rhodospirillales</taxon>
        <taxon>Magnetovibrionaceae</taxon>
        <taxon>Varunaivibrio</taxon>
    </lineage>
</organism>
<comment type="caution">
    <text evidence="1">The sequence shown here is derived from an EMBL/GenBank/DDBJ whole genome shotgun (WGS) entry which is preliminary data.</text>
</comment>
<dbReference type="AlphaFoldDB" id="A0A4R3JBM8"/>
<dbReference type="EMBL" id="SLZW01000005">
    <property type="protein sequence ID" value="TCS62463.1"/>
    <property type="molecule type" value="Genomic_DNA"/>
</dbReference>
<sequence length="78" mass="8376">MATAHYPANNDNHWDTAIQTRGGALFKSLALLDSLGRSGLVLMPDVPTEQMLLSTAKNAGITVEQAALAYQAMMRSVE</sequence>
<proteinExistence type="predicted"/>
<evidence type="ECO:0000313" key="2">
    <source>
        <dbReference type="Proteomes" id="UP000295304"/>
    </source>
</evidence>
<dbReference type="RefSeq" id="WP_132938928.1">
    <property type="nucleotide sequence ID" value="NZ_CP119676.1"/>
</dbReference>
<protein>
    <submittedName>
        <fullName evidence="1">Uncharacterized protein</fullName>
    </submittedName>
</protein>
<keyword evidence="2" id="KW-1185">Reference proteome</keyword>
<evidence type="ECO:0000313" key="1">
    <source>
        <dbReference type="EMBL" id="TCS62463.1"/>
    </source>
</evidence>
<name>A0A4R3JBM8_9PROT</name>